<dbReference type="PANTHER" id="PTHR13285">
    <property type="entry name" value="ACYLTRANSFERASE"/>
    <property type="match status" value="1"/>
</dbReference>
<keyword evidence="6 13" id="KW-0808">Transferase</keyword>
<keyword evidence="16" id="KW-1185">Reference proteome</keyword>
<feature type="transmembrane region" description="Helical" evidence="14">
    <location>
        <begin position="52"/>
        <end position="69"/>
    </location>
</feature>
<sequence>MLFNSFVFLLLFLPFSLATHWLAARYRPEWRLPLLLLLSFAFYSYWDWRFAPLLAASILFNWALARIFCKARLGALITLAICVNLLVLGVFKYAGFFSEFIPGLNLQGVDVFGSGAALPLGISFFTFHHVMYLVDLRAGRAPEVGLVRYGLYIAFFPQVLAGPLVRWSEILHQFDQPAYARPDAAERFARGLLLLCIGLAKKVLVGDPLAAYVNPVFEMAAKGEALTMAQAWQGVLGFTFQIYFDFSGYTDMALGIALLFGVVLPQNFETPYRALSLQDFWRRWHMTLSRFLRDYLYIPLGGNRHGLAVQLMALFVTMALGGLWHGAGMTFVAWGAAHGVALGVGVLWRKAGLPMPAPLGWALTFLFVVFAWVLFRAEGFHAAVNVYEGMLGLNGAGAGMKWRAIAIAAAVAMIGPTAWEAAHRAPPSRLLAAVAAIVFTLILFKIGDDANYEFIYFQF</sequence>
<evidence type="ECO:0000313" key="16">
    <source>
        <dbReference type="Proteomes" id="UP001595536"/>
    </source>
</evidence>
<evidence type="ECO:0000256" key="3">
    <source>
        <dbReference type="ARBA" id="ARBA00010323"/>
    </source>
</evidence>
<feature type="transmembrane region" description="Helical" evidence="14">
    <location>
        <begin position="246"/>
        <end position="264"/>
    </location>
</feature>
<feature type="transmembrane region" description="Helical" evidence="14">
    <location>
        <begin position="146"/>
        <end position="165"/>
    </location>
</feature>
<dbReference type="PIRSF" id="PIRSF500217">
    <property type="entry name" value="AlgI"/>
    <property type="match status" value="1"/>
</dbReference>
<evidence type="ECO:0000256" key="12">
    <source>
        <dbReference type="ARBA" id="ARBA00031030"/>
    </source>
</evidence>
<dbReference type="Proteomes" id="UP001595536">
    <property type="component" value="Unassembled WGS sequence"/>
</dbReference>
<keyword evidence="9 14" id="KW-1133">Transmembrane helix</keyword>
<comment type="subcellular location">
    <subcellularLocation>
        <location evidence="1">Cell membrane</location>
        <topology evidence="1">Multi-pass membrane protein</topology>
    </subcellularLocation>
</comment>
<name>A0ABV7LC91_9HYPH</name>
<comment type="pathway">
    <text evidence="2">Glycan biosynthesis; alginate biosynthesis.</text>
</comment>
<evidence type="ECO:0000256" key="13">
    <source>
        <dbReference type="PIRNR" id="PIRNR016636"/>
    </source>
</evidence>
<evidence type="ECO:0000256" key="10">
    <source>
        <dbReference type="ARBA" id="ARBA00023136"/>
    </source>
</evidence>
<protein>
    <recommendedName>
        <fullName evidence="4">Probable alginate O-acetylase AlgI</fullName>
    </recommendedName>
    <alternativeName>
        <fullName evidence="12">Alginate biosynthesis protein AlgI</fullName>
    </alternativeName>
</protein>
<reference evidence="16" key="1">
    <citation type="journal article" date="2019" name="Int. J. Syst. Evol. Microbiol.">
        <title>The Global Catalogue of Microorganisms (GCM) 10K type strain sequencing project: providing services to taxonomists for standard genome sequencing and annotation.</title>
        <authorList>
            <consortium name="The Broad Institute Genomics Platform"/>
            <consortium name="The Broad Institute Genome Sequencing Center for Infectious Disease"/>
            <person name="Wu L."/>
            <person name="Ma J."/>
        </authorList>
    </citation>
    <scope>NUCLEOTIDE SEQUENCE [LARGE SCALE GENOMIC DNA]</scope>
    <source>
        <strain evidence="16">CCM 7941</strain>
    </source>
</reference>
<keyword evidence="10 13" id="KW-0472">Membrane</keyword>
<dbReference type="Pfam" id="PF03062">
    <property type="entry name" value="MBOAT"/>
    <property type="match status" value="1"/>
</dbReference>
<keyword evidence="5 13" id="KW-1003">Cell membrane</keyword>
<feature type="transmembrane region" description="Helical" evidence="14">
    <location>
        <begin position="76"/>
        <end position="96"/>
    </location>
</feature>
<accession>A0ABV7LC91</accession>
<evidence type="ECO:0000256" key="6">
    <source>
        <dbReference type="ARBA" id="ARBA00022679"/>
    </source>
</evidence>
<evidence type="ECO:0000256" key="9">
    <source>
        <dbReference type="ARBA" id="ARBA00022989"/>
    </source>
</evidence>
<evidence type="ECO:0000256" key="1">
    <source>
        <dbReference type="ARBA" id="ARBA00004651"/>
    </source>
</evidence>
<evidence type="ECO:0000256" key="8">
    <source>
        <dbReference type="ARBA" id="ARBA00022841"/>
    </source>
</evidence>
<evidence type="ECO:0000256" key="14">
    <source>
        <dbReference type="SAM" id="Phobius"/>
    </source>
</evidence>
<feature type="transmembrane region" description="Helical" evidence="14">
    <location>
        <begin position="355"/>
        <end position="375"/>
    </location>
</feature>
<proteinExistence type="inferred from homology"/>
<feature type="transmembrane region" description="Helical" evidence="14">
    <location>
        <begin position="430"/>
        <end position="447"/>
    </location>
</feature>
<dbReference type="InterPro" id="IPR051085">
    <property type="entry name" value="MB_O-acyltransferase"/>
</dbReference>
<dbReference type="InterPro" id="IPR024194">
    <property type="entry name" value="Ac/AlaTfrase_AlgI/DltB"/>
</dbReference>
<feature type="transmembrane region" description="Helical" evidence="14">
    <location>
        <begin position="116"/>
        <end position="134"/>
    </location>
</feature>
<evidence type="ECO:0000256" key="5">
    <source>
        <dbReference type="ARBA" id="ARBA00022475"/>
    </source>
</evidence>
<feature type="transmembrane region" description="Helical" evidence="14">
    <location>
        <begin position="307"/>
        <end position="325"/>
    </location>
</feature>
<evidence type="ECO:0000256" key="11">
    <source>
        <dbReference type="ARBA" id="ARBA00023315"/>
    </source>
</evidence>
<keyword evidence="11 13" id="KW-0012">Acyltransferase</keyword>
<dbReference type="PANTHER" id="PTHR13285:SF23">
    <property type="entry name" value="TEICHOIC ACID D-ALANYLTRANSFERASE"/>
    <property type="match status" value="1"/>
</dbReference>
<organism evidence="15 16">
    <name type="scientific">Camelimonas abortus</name>
    <dbReference type="NCBI Taxonomy" id="1017184"/>
    <lineage>
        <taxon>Bacteria</taxon>
        <taxon>Pseudomonadati</taxon>
        <taxon>Pseudomonadota</taxon>
        <taxon>Alphaproteobacteria</taxon>
        <taxon>Hyphomicrobiales</taxon>
        <taxon>Chelatococcaceae</taxon>
        <taxon>Camelimonas</taxon>
    </lineage>
</organism>
<evidence type="ECO:0000256" key="2">
    <source>
        <dbReference type="ARBA" id="ARBA00005182"/>
    </source>
</evidence>
<dbReference type="InterPro" id="IPR004299">
    <property type="entry name" value="MBOAT_fam"/>
</dbReference>
<keyword evidence="8" id="KW-0016">Alginate biosynthesis</keyword>
<feature type="transmembrane region" description="Helical" evidence="14">
    <location>
        <begin position="6"/>
        <end position="23"/>
    </location>
</feature>
<gene>
    <name evidence="15" type="ORF">ACFOEX_02250</name>
</gene>
<dbReference type="EMBL" id="JBHRUV010000013">
    <property type="protein sequence ID" value="MFC3265182.1"/>
    <property type="molecule type" value="Genomic_DNA"/>
</dbReference>
<dbReference type="InterPro" id="IPR028362">
    <property type="entry name" value="AlgI"/>
</dbReference>
<comment type="caution">
    <text evidence="15">The sequence shown here is derived from an EMBL/GenBank/DDBJ whole genome shotgun (WGS) entry which is preliminary data.</text>
</comment>
<evidence type="ECO:0000256" key="7">
    <source>
        <dbReference type="ARBA" id="ARBA00022692"/>
    </source>
</evidence>
<evidence type="ECO:0000313" key="15">
    <source>
        <dbReference type="EMBL" id="MFC3265182.1"/>
    </source>
</evidence>
<keyword evidence="7 14" id="KW-0812">Transmembrane</keyword>
<dbReference type="PIRSF" id="PIRSF016636">
    <property type="entry name" value="AlgI_DltB"/>
    <property type="match status" value="1"/>
</dbReference>
<comment type="similarity">
    <text evidence="3 13">Belongs to the membrane-bound acyltransferase family.</text>
</comment>
<evidence type="ECO:0000256" key="4">
    <source>
        <dbReference type="ARBA" id="ARBA00016084"/>
    </source>
</evidence>
<dbReference type="RefSeq" id="WP_376829969.1">
    <property type="nucleotide sequence ID" value="NZ_JBHLWR010000006.1"/>
</dbReference>